<evidence type="ECO:0000313" key="3">
    <source>
        <dbReference type="EMBL" id="VDP86785.1"/>
    </source>
</evidence>
<dbReference type="InterPro" id="IPR048257">
    <property type="entry name" value="DUF4590"/>
</dbReference>
<accession>A0A3P8ICJ7</accession>
<protein>
    <recommendedName>
        <fullName evidence="2">DUF4590 domain-containing protein</fullName>
    </recommendedName>
</protein>
<feature type="region of interest" description="Disordered" evidence="1">
    <location>
        <begin position="85"/>
        <end position="118"/>
    </location>
</feature>
<dbReference type="PANTHER" id="PTHR23034">
    <property type="entry name" value="GLUTAMATE-RICH PROTEIN 3"/>
    <property type="match status" value="1"/>
</dbReference>
<evidence type="ECO:0000259" key="2">
    <source>
        <dbReference type="Pfam" id="PF15257"/>
    </source>
</evidence>
<gene>
    <name evidence="3" type="ORF">SMTD_LOCUS22242</name>
</gene>
<dbReference type="Pfam" id="PF15257">
    <property type="entry name" value="DUF4590"/>
    <property type="match status" value="1"/>
</dbReference>
<name>A0A3P8ICJ7_9TREM</name>
<dbReference type="InterPro" id="IPR027962">
    <property type="entry name" value="ERICH3"/>
</dbReference>
<sequence length="142" mass="16707">MFSHFGFSTINPDTFQIISKRVYGFPFSLTIYVDGTQDTRISACCEYRHRQGARIGGKHGHFIYLSVEGSFPCFRCRALKKLRQQQQQQEKMKRKEKFTTEENDNKIQHEEANEYDNSDELKGNSVKFHVTFSKDLNYILIH</sequence>
<reference evidence="3 4" key="1">
    <citation type="submission" date="2018-11" db="EMBL/GenBank/DDBJ databases">
        <authorList>
            <consortium name="Pathogen Informatics"/>
        </authorList>
    </citation>
    <scope>NUCLEOTIDE SEQUENCE [LARGE SCALE GENOMIC DNA]</scope>
    <source>
        <strain>Denwood</strain>
        <strain evidence="4">Zambia</strain>
    </source>
</reference>
<evidence type="ECO:0000313" key="4">
    <source>
        <dbReference type="Proteomes" id="UP000269396"/>
    </source>
</evidence>
<keyword evidence="4" id="KW-1185">Reference proteome</keyword>
<dbReference type="Proteomes" id="UP000269396">
    <property type="component" value="Unassembled WGS sequence"/>
</dbReference>
<dbReference type="EMBL" id="UZAL01050485">
    <property type="protein sequence ID" value="VDP86785.1"/>
    <property type="molecule type" value="Genomic_DNA"/>
</dbReference>
<organism evidence="3 4">
    <name type="scientific">Schistosoma mattheei</name>
    <dbReference type="NCBI Taxonomy" id="31246"/>
    <lineage>
        <taxon>Eukaryota</taxon>
        <taxon>Metazoa</taxon>
        <taxon>Spiralia</taxon>
        <taxon>Lophotrochozoa</taxon>
        <taxon>Platyhelminthes</taxon>
        <taxon>Trematoda</taxon>
        <taxon>Digenea</taxon>
        <taxon>Strigeidida</taxon>
        <taxon>Schistosomatoidea</taxon>
        <taxon>Schistosomatidae</taxon>
        <taxon>Schistosoma</taxon>
    </lineage>
</organism>
<dbReference type="PANTHER" id="PTHR23034:SF2">
    <property type="entry name" value="GLUTAMATE-RICH PROTEIN 3"/>
    <property type="match status" value="1"/>
</dbReference>
<evidence type="ECO:0000256" key="1">
    <source>
        <dbReference type="SAM" id="MobiDB-lite"/>
    </source>
</evidence>
<dbReference type="AlphaFoldDB" id="A0A3P8ICJ7"/>
<feature type="compositionally biased region" description="Basic and acidic residues" evidence="1">
    <location>
        <begin position="90"/>
        <end position="112"/>
    </location>
</feature>
<feature type="domain" description="DUF4590" evidence="2">
    <location>
        <begin position="11"/>
        <end position="90"/>
    </location>
</feature>
<proteinExistence type="predicted"/>